<evidence type="ECO:0008006" key="2">
    <source>
        <dbReference type="Google" id="ProtNLM"/>
    </source>
</evidence>
<gene>
    <name evidence="1" type="ORF">LCGC14_1873920</name>
</gene>
<proteinExistence type="predicted"/>
<accession>A0A0F9J2W7</accession>
<sequence length="170" mass="18425">MIKKIGLIVTVIILITGLAYSSALAKIDIGLGAHYNMAVKDIDISSFDKSHLSYIASVRAKAAWFILDGSLDYRPNPGDDISFTLSPRISFLVDILGSGIYGGVGVQKTYVYRTSGTPEPSNLAYILQAGWEISLGALSLSLDAQYESPDFSLDIDPGFITFGARIFFFL</sequence>
<name>A0A0F9J2W7_9ZZZZ</name>
<protein>
    <recommendedName>
        <fullName evidence="2">Outer membrane protein beta-barrel domain-containing protein</fullName>
    </recommendedName>
</protein>
<dbReference type="EMBL" id="LAZR01019167">
    <property type="protein sequence ID" value="KKL93512.1"/>
    <property type="molecule type" value="Genomic_DNA"/>
</dbReference>
<comment type="caution">
    <text evidence="1">The sequence shown here is derived from an EMBL/GenBank/DDBJ whole genome shotgun (WGS) entry which is preliminary data.</text>
</comment>
<dbReference type="AlphaFoldDB" id="A0A0F9J2W7"/>
<organism evidence="1">
    <name type="scientific">marine sediment metagenome</name>
    <dbReference type="NCBI Taxonomy" id="412755"/>
    <lineage>
        <taxon>unclassified sequences</taxon>
        <taxon>metagenomes</taxon>
        <taxon>ecological metagenomes</taxon>
    </lineage>
</organism>
<evidence type="ECO:0000313" key="1">
    <source>
        <dbReference type="EMBL" id="KKL93512.1"/>
    </source>
</evidence>
<reference evidence="1" key="1">
    <citation type="journal article" date="2015" name="Nature">
        <title>Complex archaea that bridge the gap between prokaryotes and eukaryotes.</title>
        <authorList>
            <person name="Spang A."/>
            <person name="Saw J.H."/>
            <person name="Jorgensen S.L."/>
            <person name="Zaremba-Niedzwiedzka K."/>
            <person name="Martijn J."/>
            <person name="Lind A.E."/>
            <person name="van Eijk R."/>
            <person name="Schleper C."/>
            <person name="Guy L."/>
            <person name="Ettema T.J."/>
        </authorList>
    </citation>
    <scope>NUCLEOTIDE SEQUENCE</scope>
</reference>